<dbReference type="GO" id="GO:0004638">
    <property type="term" value="F:phosphoribosylaminoimidazole carboxylase activity"/>
    <property type="evidence" value="ECO:0007669"/>
    <property type="project" value="InterPro"/>
</dbReference>
<feature type="binding site" evidence="5">
    <location>
        <position position="193"/>
    </location>
    <ligand>
        <name>ATP</name>
        <dbReference type="ChEBI" id="CHEBI:30616"/>
    </ligand>
</feature>
<comment type="function">
    <text evidence="6">Catalyzes the ATP-dependent conversion of 5-aminoimidazole ribonucleotide (AIR) and HCO(3)- to N5-carboxyaminoimidazole ribonucleotide (N5-CAIR).</text>
</comment>
<dbReference type="GO" id="GO:0046872">
    <property type="term" value="F:metal ion binding"/>
    <property type="evidence" value="ECO:0007669"/>
    <property type="project" value="InterPro"/>
</dbReference>
<dbReference type="InterPro" id="IPR016185">
    <property type="entry name" value="PreATP-grasp_dom_sf"/>
</dbReference>
<evidence type="ECO:0000256" key="5">
    <source>
        <dbReference type="HAMAP-Rule" id="MF_01928"/>
    </source>
</evidence>
<reference evidence="8" key="1">
    <citation type="journal article" date="2023" name="J. Hazard. Mater.">
        <title>Anaerobic biodegradation of pyrene and benzo[a]pyrene by a new sulfate-reducing Desulforamulus aquiferis strain DSA.</title>
        <authorList>
            <person name="Zhang Z."/>
            <person name="Sun J."/>
            <person name="Gong X."/>
            <person name="Wang C."/>
            <person name="Wang H."/>
        </authorList>
    </citation>
    <scope>NUCLEOTIDE SEQUENCE</scope>
    <source>
        <strain evidence="8">DSA</strain>
    </source>
</reference>
<dbReference type="PROSITE" id="PS50975">
    <property type="entry name" value="ATP_GRASP"/>
    <property type="match status" value="1"/>
</dbReference>
<dbReference type="InterPro" id="IPR011761">
    <property type="entry name" value="ATP-grasp"/>
</dbReference>
<dbReference type="Gene3D" id="3.30.470.20">
    <property type="entry name" value="ATP-grasp fold, B domain"/>
    <property type="match status" value="1"/>
</dbReference>
<dbReference type="Pfam" id="PF22660">
    <property type="entry name" value="RS_preATP-grasp-like"/>
    <property type="match status" value="1"/>
</dbReference>
<dbReference type="NCBIfam" id="NF004676">
    <property type="entry name" value="PRK06019.1-2"/>
    <property type="match status" value="1"/>
</dbReference>
<comment type="caution">
    <text evidence="8">The sequence shown here is derived from an EMBL/GenBank/DDBJ whole genome shotgun (WGS) entry which is preliminary data.</text>
</comment>
<evidence type="ECO:0000256" key="3">
    <source>
        <dbReference type="ARBA" id="ARBA00022755"/>
    </source>
</evidence>
<name>A0AAW7Z7N5_9FIRM</name>
<dbReference type="PANTHER" id="PTHR11609">
    <property type="entry name" value="PURINE BIOSYNTHESIS PROTEIN 6/7, PUR6/7"/>
    <property type="match status" value="1"/>
</dbReference>
<keyword evidence="9" id="KW-1185">Reference proteome</keyword>
<evidence type="ECO:0000259" key="7">
    <source>
        <dbReference type="PROSITE" id="PS50975"/>
    </source>
</evidence>
<feature type="binding site" evidence="5">
    <location>
        <position position="108"/>
    </location>
    <ligand>
        <name>ATP</name>
        <dbReference type="ChEBI" id="CHEBI:30616"/>
    </ligand>
</feature>
<dbReference type="SUPFAM" id="SSF56059">
    <property type="entry name" value="Glutathione synthetase ATP-binding domain-like"/>
    <property type="match status" value="1"/>
</dbReference>
<dbReference type="NCBIfam" id="NF004675">
    <property type="entry name" value="PRK06019.1-1"/>
    <property type="match status" value="1"/>
</dbReference>
<comment type="subunit">
    <text evidence="5 6">Homodimer.</text>
</comment>
<dbReference type="AlphaFoldDB" id="A0AAW7Z7N5"/>
<dbReference type="HAMAP" id="MF_01928">
    <property type="entry name" value="PurK"/>
    <property type="match status" value="1"/>
</dbReference>
<protein>
    <recommendedName>
        <fullName evidence="5 6">N5-carboxyaminoimidazole ribonucleotide synthase</fullName>
        <shortName evidence="5 6">N5-CAIR synthase</shortName>
        <ecNumber evidence="5 6">6.3.4.18</ecNumber>
    </recommendedName>
    <alternativeName>
        <fullName evidence="5 6">5-(carboxyamino)imidazole ribonucleotide synthetase</fullName>
    </alternativeName>
</protein>
<dbReference type="GO" id="GO:0005524">
    <property type="term" value="F:ATP binding"/>
    <property type="evidence" value="ECO:0007669"/>
    <property type="project" value="UniProtKB-UniRule"/>
</dbReference>
<keyword evidence="3 5" id="KW-0658">Purine biosynthesis</keyword>
<feature type="binding site" evidence="5">
    <location>
        <begin position="269"/>
        <end position="270"/>
    </location>
    <ligand>
        <name>ATP</name>
        <dbReference type="ChEBI" id="CHEBI:30616"/>
    </ligand>
</feature>
<dbReference type="EMBL" id="JARPTC010000002">
    <property type="protein sequence ID" value="MDO7785882.1"/>
    <property type="molecule type" value="Genomic_DNA"/>
</dbReference>
<dbReference type="NCBIfam" id="NF004679">
    <property type="entry name" value="PRK06019.1-5"/>
    <property type="match status" value="1"/>
</dbReference>
<evidence type="ECO:0000256" key="1">
    <source>
        <dbReference type="ARBA" id="ARBA00022598"/>
    </source>
</evidence>
<keyword evidence="2 5" id="KW-0547">Nucleotide-binding</keyword>
<dbReference type="InterPro" id="IPR005875">
    <property type="entry name" value="PurK"/>
</dbReference>
<dbReference type="RefSeq" id="WP_304540557.1">
    <property type="nucleotide sequence ID" value="NZ_JARPTC010000002.1"/>
</dbReference>
<feature type="domain" description="ATP-grasp" evidence="7">
    <location>
        <begin position="112"/>
        <end position="299"/>
    </location>
</feature>
<comment type="similarity">
    <text evidence="5 6">Belongs to the PurK/PurT family.</text>
</comment>
<feature type="binding site" evidence="5">
    <location>
        <position position="148"/>
    </location>
    <ligand>
        <name>ATP</name>
        <dbReference type="ChEBI" id="CHEBI:30616"/>
    </ligand>
</feature>
<comment type="pathway">
    <text evidence="5 6">Purine metabolism; IMP biosynthesis via de novo pathway; 5-amino-1-(5-phospho-D-ribosyl)imidazole-4-carboxylate from 5-amino-1-(5-phospho-D-ribosyl)imidazole (N5-CAIR route): step 1/2.</text>
</comment>
<dbReference type="PANTHER" id="PTHR11609:SF5">
    <property type="entry name" value="PHOSPHORIBOSYLAMINOIMIDAZOLE CARBOXYLASE"/>
    <property type="match status" value="1"/>
</dbReference>
<dbReference type="Pfam" id="PF17769">
    <property type="entry name" value="PurK_C"/>
    <property type="match status" value="1"/>
</dbReference>
<evidence type="ECO:0000256" key="4">
    <source>
        <dbReference type="ARBA" id="ARBA00022840"/>
    </source>
</evidence>
<dbReference type="Pfam" id="PF02222">
    <property type="entry name" value="ATP-grasp"/>
    <property type="match status" value="1"/>
</dbReference>
<comment type="catalytic activity">
    <reaction evidence="5 6">
        <text>5-amino-1-(5-phospho-beta-D-ribosyl)imidazole + hydrogencarbonate + ATP = 5-carboxyamino-1-(5-phospho-D-ribosyl)imidazole + ADP + phosphate + 2 H(+)</text>
        <dbReference type="Rhea" id="RHEA:19317"/>
        <dbReference type="ChEBI" id="CHEBI:15378"/>
        <dbReference type="ChEBI" id="CHEBI:17544"/>
        <dbReference type="ChEBI" id="CHEBI:30616"/>
        <dbReference type="ChEBI" id="CHEBI:43474"/>
        <dbReference type="ChEBI" id="CHEBI:58730"/>
        <dbReference type="ChEBI" id="CHEBI:137981"/>
        <dbReference type="ChEBI" id="CHEBI:456216"/>
        <dbReference type="EC" id="6.3.4.18"/>
    </reaction>
</comment>
<evidence type="ECO:0000256" key="2">
    <source>
        <dbReference type="ARBA" id="ARBA00022741"/>
    </source>
</evidence>
<dbReference type="EC" id="6.3.4.18" evidence="5 6"/>
<gene>
    <name evidence="5 6 8" type="primary">purK</name>
    <name evidence="8" type="ORF">P6N53_01400</name>
</gene>
<proteinExistence type="inferred from homology"/>
<dbReference type="SUPFAM" id="SSF51246">
    <property type="entry name" value="Rudiment single hybrid motif"/>
    <property type="match status" value="1"/>
</dbReference>
<dbReference type="NCBIfam" id="TIGR01161">
    <property type="entry name" value="purK"/>
    <property type="match status" value="1"/>
</dbReference>
<dbReference type="Gene3D" id="3.40.50.20">
    <property type="match status" value="1"/>
</dbReference>
<evidence type="ECO:0000313" key="9">
    <source>
        <dbReference type="Proteomes" id="UP001172911"/>
    </source>
</evidence>
<dbReference type="FunFam" id="3.40.50.20:FF:000016">
    <property type="entry name" value="N5-carboxyaminoimidazole ribonucleotide synthase"/>
    <property type="match status" value="1"/>
</dbReference>
<dbReference type="GO" id="GO:0034028">
    <property type="term" value="F:5-(carboxyamino)imidazole ribonucleotide synthase activity"/>
    <property type="evidence" value="ECO:0007669"/>
    <property type="project" value="UniProtKB-UniRule"/>
</dbReference>
<reference evidence="8" key="2">
    <citation type="submission" date="2023-03" db="EMBL/GenBank/DDBJ databases">
        <authorList>
            <person name="Zhang Z."/>
        </authorList>
    </citation>
    <scope>NUCLEOTIDE SEQUENCE</scope>
    <source>
        <strain evidence="8">DSA</strain>
    </source>
</reference>
<dbReference type="InterPro" id="IPR013815">
    <property type="entry name" value="ATP_grasp_subdomain_1"/>
</dbReference>
<feature type="binding site" evidence="5">
    <location>
        <position position="216"/>
    </location>
    <ligand>
        <name>ATP</name>
        <dbReference type="ChEBI" id="CHEBI:30616"/>
    </ligand>
</feature>
<comment type="function">
    <text evidence="5">Catalyzes the ATP-dependent conversion of 5-aminoimidazole ribonucleotide (AIR) and HCO(3)(-) to N5-carboxyaminoimidazole ribonucleotide (N5-CAIR).</text>
</comment>
<dbReference type="InterPro" id="IPR011054">
    <property type="entry name" value="Rudment_hybrid_motif"/>
</dbReference>
<feature type="binding site" evidence="5">
    <location>
        <begin position="185"/>
        <end position="188"/>
    </location>
    <ligand>
        <name>ATP</name>
        <dbReference type="ChEBI" id="CHEBI:30616"/>
    </ligand>
</feature>
<dbReference type="SUPFAM" id="SSF52440">
    <property type="entry name" value="PreATP-grasp domain"/>
    <property type="match status" value="1"/>
</dbReference>
<dbReference type="Gene3D" id="3.30.1490.20">
    <property type="entry name" value="ATP-grasp fold, A domain"/>
    <property type="match status" value="1"/>
</dbReference>
<dbReference type="InterPro" id="IPR040686">
    <property type="entry name" value="PurK_C"/>
</dbReference>
<dbReference type="GO" id="GO:0005829">
    <property type="term" value="C:cytosol"/>
    <property type="evidence" value="ECO:0007669"/>
    <property type="project" value="TreeGrafter"/>
</dbReference>
<dbReference type="GO" id="GO:0006189">
    <property type="term" value="P:'de novo' IMP biosynthetic process"/>
    <property type="evidence" value="ECO:0007669"/>
    <property type="project" value="UniProtKB-UniRule"/>
</dbReference>
<evidence type="ECO:0000256" key="6">
    <source>
        <dbReference type="RuleBase" id="RU361200"/>
    </source>
</evidence>
<sequence>MVERLILPGSTVGILGGGQLGRMMAIEAKKMGYDVICLDPDPDSPCGQVADEQIVSPLNDLDAAARLARRSDVVVYEFENIDVLLVQELEKNYYLPQGSKILSIAQDRIKEKRELQKAGFPVVPFQVISDRHDLEKGVIQLGYPCVLKTSRGGYDGKGQLVLKGLVDMKRAQEMLQSQDMEWVLEKMINFTHEASAIVARNQRGDIRVYPVTENIHRDNILFMSIVPPRIGLKMEREVARIGGEIAQTFGLIGLLAIEFFVTPEGLLINEIAPRPHNSGHYTWDACYISQFEQIIRAVCGLNLGNTELMTPVVMVNILGKDLAPVLKELPRFPDNVKLHLYGKRVAQDAKRKMGHLTFKTNQPEKAMAWVETFFPL</sequence>
<organism evidence="8 9">
    <name type="scientific">Desulforamulus aquiferis</name>
    <dbReference type="NCBI Taxonomy" id="1397668"/>
    <lineage>
        <taxon>Bacteria</taxon>
        <taxon>Bacillati</taxon>
        <taxon>Bacillota</taxon>
        <taxon>Clostridia</taxon>
        <taxon>Eubacteriales</taxon>
        <taxon>Peptococcaceae</taxon>
        <taxon>Desulforamulus</taxon>
    </lineage>
</organism>
<feature type="binding site" evidence="5">
    <location>
        <begin position="153"/>
        <end position="159"/>
    </location>
    <ligand>
        <name>ATP</name>
        <dbReference type="ChEBI" id="CHEBI:30616"/>
    </ligand>
</feature>
<accession>A0AAW7Z7N5</accession>
<dbReference type="InterPro" id="IPR054350">
    <property type="entry name" value="PurT/PurK_preATP-grasp"/>
</dbReference>
<keyword evidence="4 5" id="KW-0067">ATP-binding</keyword>
<dbReference type="InterPro" id="IPR003135">
    <property type="entry name" value="ATP-grasp_carboxylate-amine"/>
</dbReference>
<keyword evidence="1 5" id="KW-0436">Ligase</keyword>
<dbReference type="Proteomes" id="UP001172911">
    <property type="component" value="Unassembled WGS sequence"/>
</dbReference>
<evidence type="ECO:0000313" key="8">
    <source>
        <dbReference type="EMBL" id="MDO7785882.1"/>
    </source>
</evidence>